<reference evidence="7" key="1">
    <citation type="submission" date="2007-03" db="EMBL/GenBank/DDBJ databases">
        <title>Annotation of Culex pipiens quinquefasciatus.</title>
        <authorList>
            <consortium name="The Broad Institute Genome Sequencing Platform"/>
            <person name="Atkinson P.W."/>
            <person name="Hemingway J."/>
            <person name="Christensen B.M."/>
            <person name="Higgs S."/>
            <person name="Kodira C."/>
            <person name="Hannick L."/>
            <person name="Megy K."/>
            <person name="O'Leary S."/>
            <person name="Pearson M."/>
            <person name="Haas B.J."/>
            <person name="Mauceli E."/>
            <person name="Wortman J.R."/>
            <person name="Lee N.H."/>
            <person name="Guigo R."/>
            <person name="Stanke M."/>
            <person name="Alvarado L."/>
            <person name="Amedeo P."/>
            <person name="Antoine C.H."/>
            <person name="Arensburger P."/>
            <person name="Bidwell S.L."/>
            <person name="Crawford M."/>
            <person name="Camaro F."/>
            <person name="Devon K."/>
            <person name="Engels R."/>
            <person name="Hammond M."/>
            <person name="Howarth C."/>
            <person name="Koehrsen M."/>
            <person name="Lawson D."/>
            <person name="Montgomery P."/>
            <person name="Nene V."/>
            <person name="Nusbaum C."/>
            <person name="Puiu D."/>
            <person name="Romero-Severson J."/>
            <person name="Severson D.W."/>
            <person name="Shumway M."/>
            <person name="Sisk P."/>
            <person name="Stolte C."/>
            <person name="Zeng Q."/>
            <person name="Eisenstadt E."/>
            <person name="Fraser-Liggett C."/>
            <person name="Strausberg R."/>
            <person name="Galagan J."/>
            <person name="Birren B."/>
            <person name="Collins F.H."/>
        </authorList>
    </citation>
    <scope>NUCLEOTIDE SEQUENCE [LARGE SCALE GENOMIC DNA]</scope>
    <source>
        <strain evidence="7">JHB</strain>
    </source>
</reference>
<feature type="domain" description="S1 motif" evidence="6">
    <location>
        <begin position="445"/>
        <end position="511"/>
    </location>
</feature>
<keyword evidence="3" id="KW-0677">Repeat</keyword>
<dbReference type="InterPro" id="IPR003029">
    <property type="entry name" value="S1_domain"/>
</dbReference>
<feature type="compositionally biased region" description="Polar residues" evidence="5">
    <location>
        <begin position="987"/>
        <end position="997"/>
    </location>
</feature>
<sequence length="1481" mass="167020">MVYVEPSFPRGRKTESAEDGKPRKKFRRNTDYGASTKNEEKQQKPRQRERQQARLEQIEMEREELVQTVKAAPLQFKTAQEGMLVLGCVYKVQKLELLVSLPGRLFGRVPVTAISGAYGKRLQSVVEGGEGGCCPGLEELYSVGELVYVKIKGKDQERWRFELSLDPKELHSELNHKHLVEGLVISATVEEEEDHGYQMNVGIRNVRAFLPTKNVRNNRMEVGGNVHCTVEKVTLANGTATVILKAFKPKELRKLDVAAANIDSLMPGSVVTFTVESILPNGLQGTLFDDTVPAFVNENMLEKPLSKVASFELFKQVPARILYVMPMTKHVFLTLAIGDSNRYSVADPLPVGTVLKDAKVMHKCSTGGVWFQLGKKHKALLPRYVLKSRYNANYDEQIVMAKYQIGSLHTVRVIRYEAFDRTLIITDDDATIGSRFFSLDDLRVGDVYECRVTRILDDKRGLAVTLAGGRVKGIVMSHNYRFTKQYAPKQSIKMRLIGIDEDKQQALFTNHPEYLRKSAKLILDRAAIKPDQKCLGTVISETEKFFIVAFCNKITAILFKFCRSVTQDSERIDRLKPGSVELFTVHEVTEDGAKITLILPFATGGDNLGHVSTATITGIFATGVDVYLVKENETGTVPPEALSDFPEHNALVQSTLREGEKLKVVNVQDGVYSCRDVAYFNNKPTRVEDVRVGQILRAYYVEPAPKQAARFRLALKDYTRRVVLKAKDFGYEKEAFPAMTPDQVVLVKVKRTGKEGELPMLRVSAKLEDVCRKAGTDEALRYMLAYLDDVKQLVTRFKSRDKPFAQYTIGQSVSCVVESFVDDGDQLVVRLGDSETEDPNAARGLARKDPKKDGTYTVGERLSGRVVWVDVERQLVHVCITKKLLKHVVDVAEGDSYNVDDRHNLVTLFANRYVAVGCLHKVDSPLVIVPVKTHFNDLEPAVEVSVGAKVAVVLVRNYEGLVCGLTESTYERFRDLKLTEKKGVSPSDKSSGETANETAEDNGHSDSGIDKDDEVVESKTTEKVSKKSKKKAKGLAQANAVESPAKALKQDKKKQKALAKKLKNGQPFVISQLDGTDDRVLKLVKKKQKKQRKEKSSFLAKSPAVESAGPKTKESVQQGAKRKVEEKAVAKLPGAESFWSTGGAGGRKQQQQPPSDSSDDEENDRVEVPAKKSRLTAKERFEAMRQEEKRIRQIEEELADSSVDPHTPDQFDRMLLAQPNSSLLWIRYMVFHMESAEIDKARAVARRALKTINFREENERLNVWIALLNLELRYETIETFKEILQEAVQYNDPYKVYSKVIEVLIDCGKTAEVLGMTELLQKRFRKQPEMWHLIASCFYKIGNRSKVKPLLSKALKSLENKEHIPLIVKFAFLHNRNDDRDEAHILFEQILTSYPKRTDIWSQYVDMLVKDGLVDVARQTLDRAIVQRLPMRNMKTLFTKYVNFEEKHGDREAVRRIKQQAAEYVERQLAAEGKSGGKKDD</sequence>
<dbReference type="EMBL" id="DS232577">
    <property type="protein sequence ID" value="EDS43613.1"/>
    <property type="molecule type" value="Genomic_DNA"/>
</dbReference>
<dbReference type="InterPro" id="IPR003107">
    <property type="entry name" value="HAT"/>
</dbReference>
<name>B0XAB3_CULQU</name>
<dbReference type="InterPro" id="IPR011990">
    <property type="entry name" value="TPR-like_helical_dom_sf"/>
</dbReference>
<dbReference type="PROSITE" id="PS50126">
    <property type="entry name" value="S1"/>
    <property type="match status" value="2"/>
</dbReference>
<protein>
    <submittedName>
        <fullName evidence="7 8">Programmed cell death protein 11</fullName>
    </submittedName>
</protein>
<dbReference type="EnsemblMetazoa" id="CPIJ016381-RA">
    <property type="protein sequence ID" value="CPIJ016381-PA"/>
    <property type="gene ID" value="CPIJ016381"/>
</dbReference>
<dbReference type="InterPro" id="IPR012340">
    <property type="entry name" value="NA-bd_OB-fold"/>
</dbReference>
<dbReference type="SUPFAM" id="SSF48452">
    <property type="entry name" value="TPR-like"/>
    <property type="match status" value="2"/>
</dbReference>
<dbReference type="Gene3D" id="2.40.50.140">
    <property type="entry name" value="Nucleic acid-binding proteins"/>
    <property type="match status" value="2"/>
</dbReference>
<dbReference type="Pfam" id="PF23231">
    <property type="entry name" value="HAT_Syf1_CNRKL1_C"/>
    <property type="match status" value="1"/>
</dbReference>
<dbReference type="SMART" id="SM00386">
    <property type="entry name" value="HAT"/>
    <property type="match status" value="4"/>
</dbReference>
<dbReference type="OMA" id="EAACIMQ"/>
<feature type="domain" description="S1 motif" evidence="6">
    <location>
        <begin position="82"/>
        <end position="166"/>
    </location>
</feature>
<evidence type="ECO:0000256" key="2">
    <source>
        <dbReference type="ARBA" id="ARBA00022552"/>
    </source>
</evidence>
<evidence type="ECO:0000256" key="1">
    <source>
        <dbReference type="ARBA" id="ARBA00004604"/>
    </source>
</evidence>
<dbReference type="HOGENOM" id="CLU_000845_0_0_1"/>
<dbReference type="PANTHER" id="PTHR23270:SF10">
    <property type="entry name" value="PROTEIN RRP5 HOMOLOG"/>
    <property type="match status" value="1"/>
</dbReference>
<dbReference type="VEuPathDB" id="VectorBase:CQUJHB018202"/>
<dbReference type="SMART" id="SM00316">
    <property type="entry name" value="S1"/>
    <property type="match status" value="6"/>
</dbReference>
<dbReference type="KEGG" id="cqu:CpipJ_CPIJ016381"/>
<feature type="region of interest" description="Disordered" evidence="5">
    <location>
        <begin position="1084"/>
        <end position="1178"/>
    </location>
</feature>
<dbReference type="Proteomes" id="UP000002320">
    <property type="component" value="Unassembled WGS sequence"/>
</dbReference>
<dbReference type="InParanoid" id="B0XAB3"/>
<dbReference type="VEuPathDB" id="VectorBase:CPIJ016381"/>
<dbReference type="InterPro" id="IPR055430">
    <property type="entry name" value="HAT_Syf1_CNRKL1_C"/>
</dbReference>
<dbReference type="FunCoup" id="B0XAB3">
    <property type="interactions" value="2406"/>
</dbReference>
<dbReference type="eggNOG" id="KOG1070">
    <property type="taxonomic scope" value="Eukaryota"/>
</dbReference>
<comment type="subcellular location">
    <subcellularLocation>
        <location evidence="1">Nucleus</location>
        <location evidence="1">Nucleolus</location>
    </subcellularLocation>
</comment>
<dbReference type="GO" id="GO:0006364">
    <property type="term" value="P:rRNA processing"/>
    <property type="evidence" value="ECO:0007669"/>
    <property type="project" value="UniProtKB-KW"/>
</dbReference>
<feature type="compositionally biased region" description="Basic residues" evidence="5">
    <location>
        <begin position="1084"/>
        <end position="1093"/>
    </location>
</feature>
<feature type="compositionally biased region" description="Basic and acidic residues" evidence="5">
    <location>
        <begin position="37"/>
        <end position="51"/>
    </location>
</feature>
<dbReference type="SUPFAM" id="SSF50249">
    <property type="entry name" value="Nucleic acid-binding proteins"/>
    <property type="match status" value="3"/>
</dbReference>
<dbReference type="PANTHER" id="PTHR23270">
    <property type="entry name" value="PROGRAMMED CELL DEATH PROTEIN 11 PRE-RRNA PROCESSING PROTEIN RRP5"/>
    <property type="match status" value="1"/>
</dbReference>
<feature type="compositionally biased region" description="Basic and acidic residues" evidence="5">
    <location>
        <begin position="1001"/>
        <end position="1025"/>
    </location>
</feature>
<evidence type="ECO:0000313" key="7">
    <source>
        <dbReference type="EMBL" id="EDS43613.1"/>
    </source>
</evidence>
<dbReference type="OrthoDB" id="412781at2759"/>
<keyword evidence="2" id="KW-0698">rRNA processing</keyword>
<keyword evidence="9" id="KW-1185">Reference proteome</keyword>
<evidence type="ECO:0000256" key="5">
    <source>
        <dbReference type="SAM" id="MobiDB-lite"/>
    </source>
</evidence>
<feature type="region of interest" description="Disordered" evidence="5">
    <location>
        <begin position="981"/>
        <end position="1060"/>
    </location>
</feature>
<proteinExistence type="predicted"/>
<dbReference type="GO" id="GO:0032040">
    <property type="term" value="C:small-subunit processome"/>
    <property type="evidence" value="ECO:0007669"/>
    <property type="project" value="TreeGrafter"/>
</dbReference>
<gene>
    <name evidence="8" type="primary">6049909</name>
    <name evidence="7" type="ORF">CpipJ_CPIJ016381</name>
</gene>
<dbReference type="Gene3D" id="1.25.40.10">
    <property type="entry name" value="Tetratricopeptide repeat domain"/>
    <property type="match status" value="2"/>
</dbReference>
<dbReference type="STRING" id="7176.B0XAB3"/>
<evidence type="ECO:0000256" key="4">
    <source>
        <dbReference type="ARBA" id="ARBA00023242"/>
    </source>
</evidence>
<accession>B0XAB3</accession>
<dbReference type="CDD" id="cd05693">
    <property type="entry name" value="S1_Rrp5_repeat_hs1_sc1"/>
    <property type="match status" value="1"/>
</dbReference>
<evidence type="ECO:0000313" key="9">
    <source>
        <dbReference type="Proteomes" id="UP000002320"/>
    </source>
</evidence>
<dbReference type="InterPro" id="IPR045209">
    <property type="entry name" value="Rrp5"/>
</dbReference>
<evidence type="ECO:0000259" key="6">
    <source>
        <dbReference type="PROSITE" id="PS50126"/>
    </source>
</evidence>
<dbReference type="GO" id="GO:0003723">
    <property type="term" value="F:RNA binding"/>
    <property type="evidence" value="ECO:0007669"/>
    <property type="project" value="TreeGrafter"/>
</dbReference>
<organism>
    <name type="scientific">Culex quinquefasciatus</name>
    <name type="common">Southern house mosquito</name>
    <name type="synonym">Culex pungens</name>
    <dbReference type="NCBI Taxonomy" id="7176"/>
    <lineage>
        <taxon>Eukaryota</taxon>
        <taxon>Metazoa</taxon>
        <taxon>Ecdysozoa</taxon>
        <taxon>Arthropoda</taxon>
        <taxon>Hexapoda</taxon>
        <taxon>Insecta</taxon>
        <taxon>Pterygota</taxon>
        <taxon>Neoptera</taxon>
        <taxon>Endopterygota</taxon>
        <taxon>Diptera</taxon>
        <taxon>Nematocera</taxon>
        <taxon>Culicoidea</taxon>
        <taxon>Culicidae</taxon>
        <taxon>Culicinae</taxon>
        <taxon>Culicini</taxon>
        <taxon>Culex</taxon>
        <taxon>Culex</taxon>
    </lineage>
</organism>
<evidence type="ECO:0000256" key="3">
    <source>
        <dbReference type="ARBA" id="ARBA00022737"/>
    </source>
</evidence>
<keyword evidence="4" id="KW-0539">Nucleus</keyword>
<feature type="compositionally biased region" description="Basic and acidic residues" evidence="5">
    <location>
        <begin position="1165"/>
        <end position="1178"/>
    </location>
</feature>
<feature type="region of interest" description="Disordered" evidence="5">
    <location>
        <begin position="1"/>
        <end position="51"/>
    </location>
</feature>
<dbReference type="InterPro" id="IPR048059">
    <property type="entry name" value="Rrp5_S1_rpt_hs1_sc1"/>
</dbReference>
<reference evidence="8" key="2">
    <citation type="submission" date="2021-02" db="UniProtKB">
        <authorList>
            <consortium name="EnsemblMetazoa"/>
        </authorList>
    </citation>
    <scope>IDENTIFICATION</scope>
    <source>
        <strain evidence="8">JHB</strain>
    </source>
</reference>
<feature type="compositionally biased region" description="Basic residues" evidence="5">
    <location>
        <begin position="1051"/>
        <end position="1060"/>
    </location>
</feature>
<feature type="compositionally biased region" description="Basic and acidic residues" evidence="5">
    <location>
        <begin position="12"/>
        <end position="21"/>
    </location>
</feature>
<evidence type="ECO:0000313" key="8">
    <source>
        <dbReference type="EnsemblMetazoa" id="CPIJ016381-PA"/>
    </source>
</evidence>